<dbReference type="Gene3D" id="3.40.50.300">
    <property type="entry name" value="P-loop containing nucleotide triphosphate hydrolases"/>
    <property type="match status" value="1"/>
</dbReference>
<feature type="domain" description="Novel STAND NTPase 1" evidence="3">
    <location>
        <begin position="52"/>
        <end position="439"/>
    </location>
</feature>
<evidence type="ECO:0000256" key="1">
    <source>
        <dbReference type="SAM" id="Coils"/>
    </source>
</evidence>
<feature type="coiled-coil region" evidence="1">
    <location>
        <begin position="496"/>
        <end position="551"/>
    </location>
</feature>
<evidence type="ECO:0000259" key="3">
    <source>
        <dbReference type="Pfam" id="PF20703"/>
    </source>
</evidence>
<name>A0AAP5IGL3_9CYAN</name>
<dbReference type="InterPro" id="IPR049052">
    <property type="entry name" value="nSTAND1"/>
</dbReference>
<dbReference type="RefSeq" id="WP_208340631.1">
    <property type="nucleotide sequence ID" value="NZ_CAWQFN010000717.1"/>
</dbReference>
<organism evidence="4 5">
    <name type="scientific">Aetokthonos hydrillicola Thurmond2011</name>
    <dbReference type="NCBI Taxonomy" id="2712845"/>
    <lineage>
        <taxon>Bacteria</taxon>
        <taxon>Bacillati</taxon>
        <taxon>Cyanobacteriota</taxon>
        <taxon>Cyanophyceae</taxon>
        <taxon>Nostocales</taxon>
        <taxon>Hapalosiphonaceae</taxon>
        <taxon>Aetokthonos</taxon>
    </lineage>
</organism>
<dbReference type="Proteomes" id="UP000667802">
    <property type="component" value="Unassembled WGS sequence"/>
</dbReference>
<dbReference type="EMBL" id="JAALHA020000032">
    <property type="protein sequence ID" value="MDR9900249.1"/>
    <property type="molecule type" value="Genomic_DNA"/>
</dbReference>
<feature type="transmembrane region" description="Helical" evidence="2">
    <location>
        <begin position="554"/>
        <end position="577"/>
    </location>
</feature>
<proteinExistence type="predicted"/>
<dbReference type="AlphaFoldDB" id="A0AAP5IGL3"/>
<keyword evidence="2" id="KW-0812">Transmembrane</keyword>
<keyword evidence="2" id="KW-0472">Membrane</keyword>
<dbReference type="Pfam" id="PF20703">
    <property type="entry name" value="nSTAND1"/>
    <property type="match status" value="1"/>
</dbReference>
<dbReference type="InterPro" id="IPR027417">
    <property type="entry name" value="P-loop_NTPase"/>
</dbReference>
<evidence type="ECO:0000256" key="2">
    <source>
        <dbReference type="SAM" id="Phobius"/>
    </source>
</evidence>
<dbReference type="SUPFAM" id="SSF52540">
    <property type="entry name" value="P-loop containing nucleoside triphosphate hydrolases"/>
    <property type="match status" value="1"/>
</dbReference>
<sequence length="583" mass="66614">MNNEVEANVNIGRDVQGVSAYSISGGTFAQYFISTSEAEESIHHRPLIQVSPYLGLSKFETADKDKFFGREGWITKLSDRLPKKDNVLLLLGASGSGKSSLINAGLIPHLKDNWGSFLNLTFRPDKNPFESLYYCLASHYTQSQAEIARTIAENTLIKVFQSLKQDARWLIFVDQFEEVFTTTPKLECDKFVASLVQLINQQDSSVKIVLTMRADFLDKFSSYSELGHIHDCYSCILTNMSEKELQLAIAEPAARNGVTFEKGLVDQIIKDFDQQSGCLPLLEYTLNLLWEEEKRKDNLKERVLKTKTYEQLGGVSGALNQQANKIYNKELNAQEREAAKEIFLELVGIVEKQPVSRRTDKSQFLETRDKESVLNKLIENRLLVSTGEKQIATVEVAHEQLLRSWQVLKDLIKDKEDIIVFKSRLTTDANQWNEIRKQDEQKANDELWSGLKLEQVLKYRKDPKFHQILFAKPESLENQFIEASVARRDFLRQQEDERKQRELETAKKVAQEAEVRRKAEAQARQAAEQRAQEAEARLKAEAEAHKQAVQRRMLITYGFTLFPSLVAAAVIAFRILLTTPCTP</sequence>
<keyword evidence="2" id="KW-1133">Transmembrane helix</keyword>
<reference evidence="5" key="1">
    <citation type="journal article" date="2021" name="Science">
        <title>Hunting the eagle killer: A cyanobacterial neurotoxin causes vacuolar myelinopathy.</title>
        <authorList>
            <person name="Breinlinger S."/>
            <person name="Phillips T.J."/>
            <person name="Haram B.N."/>
            <person name="Mares J."/>
            <person name="Martinez Yerena J.A."/>
            <person name="Hrouzek P."/>
            <person name="Sobotka R."/>
            <person name="Henderson W.M."/>
            <person name="Schmieder P."/>
            <person name="Williams S.M."/>
            <person name="Lauderdale J.D."/>
            <person name="Wilde H.D."/>
            <person name="Gerrin W."/>
            <person name="Kust A."/>
            <person name="Washington J.W."/>
            <person name="Wagner C."/>
            <person name="Geier B."/>
            <person name="Liebeke M."/>
            <person name="Enke H."/>
            <person name="Niedermeyer T.H.J."/>
            <person name="Wilde S.B."/>
        </authorList>
    </citation>
    <scope>NUCLEOTIDE SEQUENCE [LARGE SCALE GENOMIC DNA]</scope>
    <source>
        <strain evidence="5">Thurmond2011</strain>
    </source>
</reference>
<protein>
    <recommendedName>
        <fullName evidence="3">Novel STAND NTPase 1 domain-containing protein</fullName>
    </recommendedName>
</protein>
<gene>
    <name evidence="4" type="ORF">G7B40_037720</name>
</gene>
<keyword evidence="5" id="KW-1185">Reference proteome</keyword>
<accession>A0AAP5IGL3</accession>
<evidence type="ECO:0000313" key="5">
    <source>
        <dbReference type="Proteomes" id="UP000667802"/>
    </source>
</evidence>
<evidence type="ECO:0000313" key="4">
    <source>
        <dbReference type="EMBL" id="MDR9900249.1"/>
    </source>
</evidence>
<comment type="caution">
    <text evidence="4">The sequence shown here is derived from an EMBL/GenBank/DDBJ whole genome shotgun (WGS) entry which is preliminary data.</text>
</comment>
<keyword evidence="1" id="KW-0175">Coiled coil</keyword>